<dbReference type="GeneID" id="59301403"/>
<organism evidence="2 3">
    <name type="scientific">Fusarium tjaetaba</name>
    <dbReference type="NCBI Taxonomy" id="1567544"/>
    <lineage>
        <taxon>Eukaryota</taxon>
        <taxon>Fungi</taxon>
        <taxon>Dikarya</taxon>
        <taxon>Ascomycota</taxon>
        <taxon>Pezizomycotina</taxon>
        <taxon>Sordariomycetes</taxon>
        <taxon>Hypocreomycetidae</taxon>
        <taxon>Hypocreales</taxon>
        <taxon>Nectriaceae</taxon>
        <taxon>Fusarium</taxon>
        <taxon>Fusarium fujikuroi species complex</taxon>
    </lineage>
</organism>
<evidence type="ECO:0000313" key="2">
    <source>
        <dbReference type="EMBL" id="KAF5644203.1"/>
    </source>
</evidence>
<feature type="compositionally biased region" description="Low complexity" evidence="1">
    <location>
        <begin position="189"/>
        <end position="206"/>
    </location>
</feature>
<evidence type="ECO:0000313" key="3">
    <source>
        <dbReference type="Proteomes" id="UP000530670"/>
    </source>
</evidence>
<comment type="caution">
    <text evidence="2">The sequence shown here is derived from an EMBL/GenBank/DDBJ whole genome shotgun (WGS) entry which is preliminary data.</text>
</comment>
<name>A0A8H5S2Q6_9HYPO</name>
<dbReference type="Proteomes" id="UP000530670">
    <property type="component" value="Unassembled WGS sequence"/>
</dbReference>
<dbReference type="EMBL" id="JAAQRI010000059">
    <property type="protein sequence ID" value="KAF5644203.1"/>
    <property type="molecule type" value="Genomic_DNA"/>
</dbReference>
<gene>
    <name evidence="2" type="ORF">FTJAE_2892</name>
</gene>
<proteinExistence type="predicted"/>
<feature type="region of interest" description="Disordered" evidence="1">
    <location>
        <begin position="186"/>
        <end position="206"/>
    </location>
</feature>
<sequence length="348" mass="38549">MIYDHGVGVVIDVLSGEDEAQGDIDRTLLSERDQNPHRLADSLMFTTQLWANEALPDTNPLALRAEPEEARRGQSPGADSTGSSITFLPSSPRQVTGGVNCFPIPELERNTHIWHTAYSDALAAYLQNLFSESGEISLPDNMTKHIIRLQGPEGRYRETIEAGSSPGREYSLSDMMYDERWLMEAPPRSQESSLSEQDDSTSSSTSVYKLSQYRDYEGKGISVYITGEQAEALWHPQQCQAPNDSQAEDYVDGWRKSAAPIVIFQVLPRASIATSCLTKYALRNAAAERLLRPSTDSDGIENVYAVVVGTSATDLHPVVMVRPESAPTQTDDDNVDSMQRQTIMKRPF</sequence>
<feature type="compositionally biased region" description="Polar residues" evidence="1">
    <location>
        <begin position="77"/>
        <end position="91"/>
    </location>
</feature>
<dbReference type="OrthoDB" id="5075131at2759"/>
<evidence type="ECO:0000256" key="1">
    <source>
        <dbReference type="SAM" id="MobiDB-lite"/>
    </source>
</evidence>
<accession>A0A8H5S2Q6</accession>
<feature type="region of interest" description="Disordered" evidence="1">
    <location>
        <begin position="67"/>
        <end position="91"/>
    </location>
</feature>
<dbReference type="RefSeq" id="XP_037210009.1">
    <property type="nucleotide sequence ID" value="XM_037349133.1"/>
</dbReference>
<keyword evidence="3" id="KW-1185">Reference proteome</keyword>
<reference evidence="2 3" key="1">
    <citation type="submission" date="2020-05" db="EMBL/GenBank/DDBJ databases">
        <title>Identification and distribution of gene clusters putatively required for synthesis of sphingolipid metabolism inhibitors in phylogenetically diverse species of the filamentous fungus Fusarium.</title>
        <authorList>
            <person name="Kim H.-S."/>
            <person name="Busman M."/>
            <person name="Brown D.W."/>
            <person name="Divon H."/>
            <person name="Uhlig S."/>
            <person name="Proctor R.H."/>
        </authorList>
    </citation>
    <scope>NUCLEOTIDE SEQUENCE [LARGE SCALE GENOMIC DNA]</scope>
    <source>
        <strain evidence="2 3">NRRL 66243</strain>
    </source>
</reference>
<dbReference type="AlphaFoldDB" id="A0A8H5S2Q6"/>
<protein>
    <submittedName>
        <fullName evidence="2">Uncharacterized protein</fullName>
    </submittedName>
</protein>